<feature type="compositionally biased region" description="Pro residues" evidence="1">
    <location>
        <begin position="128"/>
        <end position="145"/>
    </location>
</feature>
<dbReference type="AlphaFoldDB" id="A0A8J3ZBS9"/>
<keyword evidence="2" id="KW-0472">Membrane</keyword>
<keyword evidence="4" id="KW-1185">Reference proteome</keyword>
<proteinExistence type="predicted"/>
<feature type="region of interest" description="Disordered" evidence="1">
    <location>
        <begin position="257"/>
        <end position="283"/>
    </location>
</feature>
<feature type="compositionally biased region" description="Low complexity" evidence="1">
    <location>
        <begin position="146"/>
        <end position="161"/>
    </location>
</feature>
<reference evidence="3" key="1">
    <citation type="submission" date="2021-01" db="EMBL/GenBank/DDBJ databases">
        <title>Whole genome shotgun sequence of Virgisporangium aurantiacum NBRC 16421.</title>
        <authorList>
            <person name="Komaki H."/>
            <person name="Tamura T."/>
        </authorList>
    </citation>
    <scope>NUCLEOTIDE SEQUENCE</scope>
    <source>
        <strain evidence="3">NBRC 16421</strain>
    </source>
</reference>
<dbReference type="Proteomes" id="UP000612585">
    <property type="component" value="Unassembled WGS sequence"/>
</dbReference>
<dbReference type="RefSeq" id="WP_204003732.1">
    <property type="nucleotide sequence ID" value="NZ_BOPG01000049.1"/>
</dbReference>
<feature type="transmembrane region" description="Helical" evidence="2">
    <location>
        <begin position="230"/>
        <end position="251"/>
    </location>
</feature>
<evidence type="ECO:0000256" key="1">
    <source>
        <dbReference type="SAM" id="MobiDB-lite"/>
    </source>
</evidence>
<name>A0A8J3ZBS9_9ACTN</name>
<dbReference type="EMBL" id="BOPG01000049">
    <property type="protein sequence ID" value="GIJ60037.1"/>
    <property type="molecule type" value="Genomic_DNA"/>
</dbReference>
<feature type="compositionally biased region" description="Low complexity" evidence="1">
    <location>
        <begin position="116"/>
        <end position="127"/>
    </location>
</feature>
<sequence>MQSSEQVGQTFHLVRQVNQTEMFEVWDGGSSTGQPAIMVLLAPGAINNQAARASFVDAVRWAQRPDVTDVTLLAEDVIGVKPWAALAADPHGQAFVARLLGLRPSGPPVAPPGSPVAPLSPAVYTPPADQPAPPPMQPTNPPAPSAPWIQAAPAPVSGVPGPVAPPSAPQQPISPWGQVPGPVHWPAQQPAAQPPDPAQSWTRSPDIPPLPSPQELAERRRRSRARRLRVGLIAGVVLVLAAGAAAAAFVLPGRAKDTGGGPTTTSASPSPSPSPTPTPRPTFQASAAPVAVLGTTWQPGEATKVQDFETWPFAFRTPADATCEFFVGEPGYKAHNCTWGAQPNHSVMAFVVRRCANSCDATEQAQFETMTPWKPDGVLAATDATTKFVEVDYGDGREQFTMLHYFGTTAGGPPQWVVIAQGNTPKQLRDPVLKTINDVRSQTP</sequence>
<organism evidence="3 4">
    <name type="scientific">Virgisporangium aurantiacum</name>
    <dbReference type="NCBI Taxonomy" id="175570"/>
    <lineage>
        <taxon>Bacteria</taxon>
        <taxon>Bacillati</taxon>
        <taxon>Actinomycetota</taxon>
        <taxon>Actinomycetes</taxon>
        <taxon>Micromonosporales</taxon>
        <taxon>Micromonosporaceae</taxon>
        <taxon>Virgisporangium</taxon>
    </lineage>
</organism>
<feature type="compositionally biased region" description="Pro residues" evidence="1">
    <location>
        <begin position="270"/>
        <end position="280"/>
    </location>
</feature>
<keyword evidence="2" id="KW-1133">Transmembrane helix</keyword>
<evidence type="ECO:0000256" key="2">
    <source>
        <dbReference type="SAM" id="Phobius"/>
    </source>
</evidence>
<gene>
    <name evidence="3" type="ORF">Vau01_075530</name>
</gene>
<feature type="region of interest" description="Disordered" evidence="1">
    <location>
        <begin position="108"/>
        <end position="221"/>
    </location>
</feature>
<keyword evidence="2" id="KW-0812">Transmembrane</keyword>
<comment type="caution">
    <text evidence="3">The sequence shown here is derived from an EMBL/GenBank/DDBJ whole genome shotgun (WGS) entry which is preliminary data.</text>
</comment>
<accession>A0A8J3ZBS9</accession>
<protein>
    <submittedName>
        <fullName evidence="3">Uncharacterized protein</fullName>
    </submittedName>
</protein>
<evidence type="ECO:0000313" key="3">
    <source>
        <dbReference type="EMBL" id="GIJ60037.1"/>
    </source>
</evidence>
<evidence type="ECO:0000313" key="4">
    <source>
        <dbReference type="Proteomes" id="UP000612585"/>
    </source>
</evidence>